<dbReference type="PANTHER" id="PTHR31343">
    <property type="entry name" value="T15D22.8"/>
    <property type="match status" value="1"/>
</dbReference>
<dbReference type="EMBL" id="PGOL01000893">
    <property type="protein sequence ID" value="PKI63302.1"/>
    <property type="molecule type" value="Genomic_DNA"/>
</dbReference>
<dbReference type="PANTHER" id="PTHR31343:SF29">
    <property type="entry name" value="DUF789 DOMAIN-CONTAINING PROTEIN"/>
    <property type="match status" value="1"/>
</dbReference>
<keyword evidence="1" id="KW-0472">Membrane</keyword>
<dbReference type="AlphaFoldDB" id="A0A2I0K445"/>
<keyword evidence="3" id="KW-1185">Reference proteome</keyword>
<sequence length="379" mass="41909">MPASTGWGNLQRFLDSVAPTAPSRTVYRDLWERYGEWSAFQAESRATLKTRVTVKQYYTPYLSALQIYIAAKLVVAASRNRREGDGPVEMDSLQVRTVGAVTCQDCSGYVKGSSPNCFKAQIAVQFGCVRAASCLIPRSILGLDPVFLFYLGVADDCDKSSDKISLFPFGIAIYKMQGDLWLTPRTAEHVRFMDLQRAASSWLKQFNVYHHDSSFFACHSNIIAPLIGSSGTGVGRGKRDSGMFMLVVFVVGFVLGAIAVLGLEALGVLFVINKLSQKTRKLEQSLIAANDVDYLLPLDFLHPKQAFCRECYSLSSGCYGSVEKSQNETVTPLRSFCTEPGIRVEGFNHYLKSYNFRRSEAAGVRVGDRDNSKLAELGK</sequence>
<protein>
    <submittedName>
        <fullName evidence="2">Uncharacterized protein</fullName>
    </submittedName>
</protein>
<proteinExistence type="predicted"/>
<dbReference type="Pfam" id="PF05623">
    <property type="entry name" value="DUF789"/>
    <property type="match status" value="2"/>
</dbReference>
<gene>
    <name evidence="2" type="ORF">CRG98_016293</name>
</gene>
<reference evidence="2 3" key="1">
    <citation type="submission" date="2017-11" db="EMBL/GenBank/DDBJ databases">
        <title>De-novo sequencing of pomegranate (Punica granatum L.) genome.</title>
        <authorList>
            <person name="Akparov Z."/>
            <person name="Amiraslanov A."/>
            <person name="Hajiyeva S."/>
            <person name="Abbasov M."/>
            <person name="Kaur K."/>
            <person name="Hamwieh A."/>
            <person name="Solovyev V."/>
            <person name="Salamov A."/>
            <person name="Braich B."/>
            <person name="Kosarev P."/>
            <person name="Mahmoud A."/>
            <person name="Hajiyev E."/>
            <person name="Babayeva S."/>
            <person name="Izzatullayeva V."/>
            <person name="Mammadov A."/>
            <person name="Mammadov A."/>
            <person name="Sharifova S."/>
            <person name="Ojaghi J."/>
            <person name="Eynullazada K."/>
            <person name="Bayramov B."/>
            <person name="Abdulazimova A."/>
            <person name="Shahmuradov I."/>
        </authorList>
    </citation>
    <scope>NUCLEOTIDE SEQUENCE [LARGE SCALE GENOMIC DNA]</scope>
    <source>
        <strain evidence="3">cv. AG2017</strain>
        <tissue evidence="2">Leaf</tissue>
    </source>
</reference>
<comment type="caution">
    <text evidence="2">The sequence shown here is derived from an EMBL/GenBank/DDBJ whole genome shotgun (WGS) entry which is preliminary data.</text>
</comment>
<dbReference type="Proteomes" id="UP000233551">
    <property type="component" value="Unassembled WGS sequence"/>
</dbReference>
<accession>A0A2I0K445</accession>
<evidence type="ECO:0000313" key="3">
    <source>
        <dbReference type="Proteomes" id="UP000233551"/>
    </source>
</evidence>
<organism evidence="2 3">
    <name type="scientific">Punica granatum</name>
    <name type="common">Pomegranate</name>
    <dbReference type="NCBI Taxonomy" id="22663"/>
    <lineage>
        <taxon>Eukaryota</taxon>
        <taxon>Viridiplantae</taxon>
        <taxon>Streptophyta</taxon>
        <taxon>Embryophyta</taxon>
        <taxon>Tracheophyta</taxon>
        <taxon>Spermatophyta</taxon>
        <taxon>Magnoliopsida</taxon>
        <taxon>eudicotyledons</taxon>
        <taxon>Gunneridae</taxon>
        <taxon>Pentapetalae</taxon>
        <taxon>rosids</taxon>
        <taxon>malvids</taxon>
        <taxon>Myrtales</taxon>
        <taxon>Lythraceae</taxon>
        <taxon>Punica</taxon>
    </lineage>
</organism>
<evidence type="ECO:0000313" key="2">
    <source>
        <dbReference type="EMBL" id="PKI63302.1"/>
    </source>
</evidence>
<dbReference type="InterPro" id="IPR008507">
    <property type="entry name" value="DUF789"/>
</dbReference>
<feature type="transmembrane region" description="Helical" evidence="1">
    <location>
        <begin position="243"/>
        <end position="272"/>
    </location>
</feature>
<keyword evidence="1" id="KW-1133">Transmembrane helix</keyword>
<evidence type="ECO:0000256" key="1">
    <source>
        <dbReference type="SAM" id="Phobius"/>
    </source>
</evidence>
<name>A0A2I0K445_PUNGR</name>
<keyword evidence="1" id="KW-0812">Transmembrane</keyword>